<reference evidence="3 4" key="1">
    <citation type="submission" date="2021-08" db="EMBL/GenBank/DDBJ databases">
        <authorList>
            <person name="Peeters C."/>
        </authorList>
    </citation>
    <scope>NUCLEOTIDE SEQUENCE [LARGE SCALE GENOMIC DNA]</scope>
    <source>
        <strain evidence="3 4">LMG 21510</strain>
    </source>
</reference>
<keyword evidence="4" id="KW-1185">Reference proteome</keyword>
<dbReference type="PANTHER" id="PTHR43252">
    <property type="entry name" value="TRANSCRIPTIONAL REGULATOR YQJI"/>
    <property type="match status" value="1"/>
</dbReference>
<feature type="compositionally biased region" description="Basic residues" evidence="1">
    <location>
        <begin position="14"/>
        <end position="38"/>
    </location>
</feature>
<gene>
    <name evidence="3" type="ORF">LMG21510_00078</name>
</gene>
<proteinExistence type="predicted"/>
<name>A0ABN7Y0D1_9BURK</name>
<dbReference type="PANTHER" id="PTHR43252:SF7">
    <property type="entry name" value="TRANSCRIPTIONAL REGULATOR YQJI"/>
    <property type="match status" value="1"/>
</dbReference>
<dbReference type="EMBL" id="CAJZAH010000001">
    <property type="protein sequence ID" value="CAG9165405.1"/>
    <property type="molecule type" value="Genomic_DNA"/>
</dbReference>
<protein>
    <recommendedName>
        <fullName evidence="2">Transcription regulator PadR N-terminal domain-containing protein</fullName>
    </recommendedName>
</protein>
<evidence type="ECO:0000259" key="2">
    <source>
        <dbReference type="Pfam" id="PF03551"/>
    </source>
</evidence>
<comment type="caution">
    <text evidence="3">The sequence shown here is derived from an EMBL/GenBank/DDBJ whole genome shotgun (WGS) entry which is preliminary data.</text>
</comment>
<dbReference type="InterPro" id="IPR005149">
    <property type="entry name" value="Tscrpt_reg_PadR_N"/>
</dbReference>
<organism evidence="3 4">
    <name type="scientific">Cupriavidus respiraculi</name>
    <dbReference type="NCBI Taxonomy" id="195930"/>
    <lineage>
        <taxon>Bacteria</taxon>
        <taxon>Pseudomonadati</taxon>
        <taxon>Pseudomonadota</taxon>
        <taxon>Betaproteobacteria</taxon>
        <taxon>Burkholderiales</taxon>
        <taxon>Burkholderiaceae</taxon>
        <taxon>Cupriavidus</taxon>
    </lineage>
</organism>
<dbReference type="SUPFAM" id="SSF46785">
    <property type="entry name" value="Winged helix' DNA-binding domain"/>
    <property type="match status" value="1"/>
</dbReference>
<evidence type="ECO:0000313" key="3">
    <source>
        <dbReference type="EMBL" id="CAG9165405.1"/>
    </source>
</evidence>
<feature type="region of interest" description="Disordered" evidence="1">
    <location>
        <begin position="14"/>
        <end position="90"/>
    </location>
</feature>
<accession>A0ABN7Y0D1</accession>
<dbReference type="InterPro" id="IPR036388">
    <property type="entry name" value="WH-like_DNA-bd_sf"/>
</dbReference>
<evidence type="ECO:0000256" key="1">
    <source>
        <dbReference type="SAM" id="MobiDB-lite"/>
    </source>
</evidence>
<dbReference type="Pfam" id="PF03551">
    <property type="entry name" value="PadR"/>
    <property type="match status" value="1"/>
</dbReference>
<feature type="domain" description="Transcription regulator PadR N-terminal" evidence="2">
    <location>
        <begin position="102"/>
        <end position="170"/>
    </location>
</feature>
<dbReference type="Gene3D" id="1.10.10.10">
    <property type="entry name" value="Winged helix-like DNA-binding domain superfamily/Winged helix DNA-binding domain"/>
    <property type="match status" value="1"/>
</dbReference>
<feature type="compositionally biased region" description="Gly residues" evidence="1">
    <location>
        <begin position="67"/>
        <end position="81"/>
    </location>
</feature>
<dbReference type="InterPro" id="IPR036390">
    <property type="entry name" value="WH_DNA-bd_sf"/>
</dbReference>
<dbReference type="RefSeq" id="WP_224038958.1">
    <property type="nucleotide sequence ID" value="NZ_CAJZAH010000001.1"/>
</dbReference>
<evidence type="ECO:0000313" key="4">
    <source>
        <dbReference type="Proteomes" id="UP000721236"/>
    </source>
</evidence>
<sequence>MRLHSLLHALAHHGRRSGYTHAHPHFHAHPHAHPHGPHRAMPWDGADSRFAGRGHGHGHHGGHDGHGGGWDRPGGGGGFGGDDGEGWRRGRKFSSEDLQLMLLGLLEEQPSHGYELIKALDTRTNGFYKPSPGMVYPALTYLEEVGHASVDNEGNKKRYRLAEPGQRFLDENRERLDFIFNKLQHAARKMAWLRRAMAGEAPEDEAGGWIPEFVAARVALKRALVARVDAPVTEQRRIAAILAQATAQIESGAGGADA</sequence>
<dbReference type="Proteomes" id="UP000721236">
    <property type="component" value="Unassembled WGS sequence"/>
</dbReference>